<reference evidence="1" key="1">
    <citation type="submission" date="2020-05" db="EMBL/GenBank/DDBJ databases">
        <authorList>
            <person name="Chiriac C."/>
            <person name="Salcher M."/>
            <person name="Ghai R."/>
            <person name="Kavagutti S V."/>
        </authorList>
    </citation>
    <scope>NUCLEOTIDE SEQUENCE</scope>
</reference>
<dbReference type="EMBL" id="LR797474">
    <property type="protein sequence ID" value="CAB4219020.1"/>
    <property type="molecule type" value="Genomic_DNA"/>
</dbReference>
<sequence length="86" mass="9496">MADFCNKCAHELWGEDFEPEIDVPKIANQLPTGHYISVLCEGCVMVAISKDETGKVNIAYGNIGGDDLTWGSFEDWEAKDSSLKIK</sequence>
<organism evidence="1">
    <name type="scientific">uncultured Caudovirales phage</name>
    <dbReference type="NCBI Taxonomy" id="2100421"/>
    <lineage>
        <taxon>Viruses</taxon>
        <taxon>Duplodnaviria</taxon>
        <taxon>Heunggongvirae</taxon>
        <taxon>Uroviricota</taxon>
        <taxon>Caudoviricetes</taxon>
        <taxon>Peduoviridae</taxon>
        <taxon>Maltschvirus</taxon>
        <taxon>Maltschvirus maltsch</taxon>
    </lineage>
</organism>
<protein>
    <submittedName>
        <fullName evidence="1">Uncharacterized protein</fullName>
    </submittedName>
</protein>
<accession>A0A6J5SUU3</accession>
<proteinExistence type="predicted"/>
<gene>
    <name evidence="1" type="ORF">UFOVP1604_103</name>
</gene>
<evidence type="ECO:0000313" key="1">
    <source>
        <dbReference type="EMBL" id="CAB4219020.1"/>
    </source>
</evidence>
<name>A0A6J5SUU3_9CAUD</name>